<evidence type="ECO:0000313" key="2">
    <source>
        <dbReference type="EMBL" id="CAD9338038.1"/>
    </source>
</evidence>
<gene>
    <name evidence="2" type="ORF">DBRI1063_LOCUS15070</name>
</gene>
<name>A0A7S2EI43_9STRA</name>
<dbReference type="EMBL" id="HBGN01023614">
    <property type="protein sequence ID" value="CAD9338038.1"/>
    <property type="molecule type" value="Transcribed_RNA"/>
</dbReference>
<feature type="region of interest" description="Disordered" evidence="1">
    <location>
        <begin position="321"/>
        <end position="348"/>
    </location>
</feature>
<sequence length="693" mass="76861">MINKKRSSLRSSAANMSSKIRVENYHGMTELYTFRKVLRKFSMSLDEILAREQNQLDNPNLLSPEEQYELARRASNSIMDIANDSQFRKMSIRHSSTELYSYILRLNQILPLNKLRVDLVRFYDDIIGGMTSKCDGIGGGVGRCVVECLPVPTIPSICSPHTSSVAMGGGNGSGSGGVEGNHTDKSGNFLMCIDQHPPLILSSYIALGLGRLVRSILNASFYNKYGAAKDEEKGVDGNSGSATTGGTKESRILWGVSTFYQGRLIFSHVIPGAKHHLTSKSAYLILDHITRHKLRIAMNSLDGGSGGGPNQAINRFMRKLSNQDENSESPDTATTTRGKGEGGGFLTPPPLSVLSVNEKIDSMNVPDLGKVWMPRLYLPQWHRENNNSSKENGGLQHHQQQRPDEMMPTRVVAYEYQDVFLVFYLEDLKKPKMRRRRGNSTGGASRVPSAENGQISEIVSLLCSLSDHLSKTLVTILKQGKHQHHRHRHQLSSTATMPSPTNNMGVCWGEPGADIVFIDRLQNKLILLSQRHADASGKIGMNRKRLTKNMMGRRGSLATLMNLGLSSSMPQALDCRHLLASHLPLDVMLAFDDMVNNIHCHRVRQEIDGKAASGLDHSSSIDNGEIPQNLVGSSGDSKIIELCTFLPQGWMYAHAHGYRELYILFDTNMYITITDVQKAALRVRDDFFNDTLL</sequence>
<organism evidence="2">
    <name type="scientific">Ditylum brightwellii</name>
    <dbReference type="NCBI Taxonomy" id="49249"/>
    <lineage>
        <taxon>Eukaryota</taxon>
        <taxon>Sar</taxon>
        <taxon>Stramenopiles</taxon>
        <taxon>Ochrophyta</taxon>
        <taxon>Bacillariophyta</taxon>
        <taxon>Mediophyceae</taxon>
        <taxon>Lithodesmiophycidae</taxon>
        <taxon>Lithodesmiales</taxon>
        <taxon>Lithodesmiaceae</taxon>
        <taxon>Ditylum</taxon>
    </lineage>
</organism>
<reference evidence="2" key="1">
    <citation type="submission" date="2021-01" db="EMBL/GenBank/DDBJ databases">
        <authorList>
            <person name="Corre E."/>
            <person name="Pelletier E."/>
            <person name="Niang G."/>
            <person name="Scheremetjew M."/>
            <person name="Finn R."/>
            <person name="Kale V."/>
            <person name="Holt S."/>
            <person name="Cochrane G."/>
            <person name="Meng A."/>
            <person name="Brown T."/>
            <person name="Cohen L."/>
        </authorList>
    </citation>
    <scope>NUCLEOTIDE SEQUENCE</scope>
    <source>
        <strain evidence="2">Pop2</strain>
    </source>
</reference>
<accession>A0A7S2EI43</accession>
<feature type="region of interest" description="Disordered" evidence="1">
    <location>
        <begin position="383"/>
        <end position="404"/>
    </location>
</feature>
<evidence type="ECO:0000256" key="1">
    <source>
        <dbReference type="SAM" id="MobiDB-lite"/>
    </source>
</evidence>
<protein>
    <submittedName>
        <fullName evidence="2">Uncharacterized protein</fullName>
    </submittedName>
</protein>
<dbReference type="AlphaFoldDB" id="A0A7S2EI43"/>
<proteinExistence type="predicted"/>